<dbReference type="OrthoDB" id="3830579at2759"/>
<reference evidence="2" key="1">
    <citation type="journal article" date="2020" name="Stud. Mycol.">
        <title>101 Dothideomycetes genomes: a test case for predicting lifestyles and emergence of pathogens.</title>
        <authorList>
            <person name="Haridas S."/>
            <person name="Albert R."/>
            <person name="Binder M."/>
            <person name="Bloem J."/>
            <person name="Labutti K."/>
            <person name="Salamov A."/>
            <person name="Andreopoulos B."/>
            <person name="Baker S."/>
            <person name="Barry K."/>
            <person name="Bills G."/>
            <person name="Bluhm B."/>
            <person name="Cannon C."/>
            <person name="Castanera R."/>
            <person name="Culley D."/>
            <person name="Daum C."/>
            <person name="Ezra D."/>
            <person name="Gonzalez J."/>
            <person name="Henrissat B."/>
            <person name="Kuo A."/>
            <person name="Liang C."/>
            <person name="Lipzen A."/>
            <person name="Lutzoni F."/>
            <person name="Magnuson J."/>
            <person name="Mondo S."/>
            <person name="Nolan M."/>
            <person name="Ohm R."/>
            <person name="Pangilinan J."/>
            <person name="Park H.-J."/>
            <person name="Ramirez L."/>
            <person name="Alfaro M."/>
            <person name="Sun H."/>
            <person name="Tritt A."/>
            <person name="Yoshinaga Y."/>
            <person name="Zwiers L.-H."/>
            <person name="Turgeon B."/>
            <person name="Goodwin S."/>
            <person name="Spatafora J."/>
            <person name="Crous P."/>
            <person name="Grigoriev I."/>
        </authorList>
    </citation>
    <scope>NUCLEOTIDE SEQUENCE</scope>
    <source>
        <strain evidence="2">CBS 121410</strain>
    </source>
</reference>
<dbReference type="Gene3D" id="3.30.70.100">
    <property type="match status" value="2"/>
</dbReference>
<proteinExistence type="predicted"/>
<feature type="region of interest" description="Disordered" evidence="1">
    <location>
        <begin position="225"/>
        <end position="265"/>
    </location>
</feature>
<protein>
    <recommendedName>
        <fullName evidence="4">ABM domain-containing protein</fullName>
    </recommendedName>
</protein>
<evidence type="ECO:0000256" key="1">
    <source>
        <dbReference type="SAM" id="MobiDB-lite"/>
    </source>
</evidence>
<evidence type="ECO:0008006" key="4">
    <source>
        <dbReference type="Google" id="ProtNLM"/>
    </source>
</evidence>
<accession>A0A9P4LZX3</accession>
<dbReference type="InterPro" id="IPR011008">
    <property type="entry name" value="Dimeric_a/b-barrel"/>
</dbReference>
<dbReference type="EMBL" id="ML978716">
    <property type="protein sequence ID" value="KAF2088561.1"/>
    <property type="molecule type" value="Genomic_DNA"/>
</dbReference>
<comment type="caution">
    <text evidence="2">The sequence shown here is derived from an EMBL/GenBank/DDBJ whole genome shotgun (WGS) entry which is preliminary data.</text>
</comment>
<evidence type="ECO:0000313" key="3">
    <source>
        <dbReference type="Proteomes" id="UP000799776"/>
    </source>
</evidence>
<dbReference type="AlphaFoldDB" id="A0A9P4LZX3"/>
<dbReference type="Proteomes" id="UP000799776">
    <property type="component" value="Unassembled WGS sequence"/>
</dbReference>
<sequence>MAPVTEVALLPLPAGSTVDDPSTDAGQVWQDSLNTVMGVDGAERAYWSREVENPTMLRLFVDWKSLQHHKTFIADKAYGPFVKHLLSILDGGPQLYHVEFQPHPPKPLSQTIAPATEVLTMFFPASLSTADQESVTENMKKLGSAIEDSKPEGFRGISGGWVVEELDNEKVGGKAKAFMAVIGWASIDAHMQFRETDEFKSNIYLVRDAPHLKDMKMVHVESKEVQGPLGGTQIVQDEVLNPQAGEKKPPSTRSDGTSTKFERRD</sequence>
<evidence type="ECO:0000313" key="2">
    <source>
        <dbReference type="EMBL" id="KAF2088561.1"/>
    </source>
</evidence>
<gene>
    <name evidence="2" type="ORF">K490DRAFT_39840</name>
</gene>
<organism evidence="2 3">
    <name type="scientific">Saccharata proteae CBS 121410</name>
    <dbReference type="NCBI Taxonomy" id="1314787"/>
    <lineage>
        <taxon>Eukaryota</taxon>
        <taxon>Fungi</taxon>
        <taxon>Dikarya</taxon>
        <taxon>Ascomycota</taxon>
        <taxon>Pezizomycotina</taxon>
        <taxon>Dothideomycetes</taxon>
        <taxon>Dothideomycetes incertae sedis</taxon>
        <taxon>Botryosphaeriales</taxon>
        <taxon>Saccharataceae</taxon>
        <taxon>Saccharata</taxon>
    </lineage>
</organism>
<dbReference type="SUPFAM" id="SSF54909">
    <property type="entry name" value="Dimeric alpha+beta barrel"/>
    <property type="match status" value="1"/>
</dbReference>
<name>A0A9P4LZX3_9PEZI</name>
<keyword evidence="3" id="KW-1185">Reference proteome</keyword>